<sequence>MAKRDVSPTFRRPSALPEVVEWHERRLTTGAAHRPDRGPAAAQRPLRVTAGVPDGGRLRERDPPRVVVPGQHIGERPG</sequence>
<dbReference type="EMBL" id="CP036455">
    <property type="protein sequence ID" value="QBI56266.1"/>
    <property type="molecule type" value="Genomic_DNA"/>
</dbReference>
<dbReference type="Proteomes" id="UP000292235">
    <property type="component" value="Chromosome"/>
</dbReference>
<dbReference type="AlphaFoldDB" id="A0A4P6Q673"/>
<evidence type="ECO:0000313" key="3">
    <source>
        <dbReference type="Proteomes" id="UP000292235"/>
    </source>
</evidence>
<organism evidence="2 3">
    <name type="scientific">Streptomonospora litoralis</name>
    <dbReference type="NCBI Taxonomy" id="2498135"/>
    <lineage>
        <taxon>Bacteria</taxon>
        <taxon>Bacillati</taxon>
        <taxon>Actinomycetota</taxon>
        <taxon>Actinomycetes</taxon>
        <taxon>Streptosporangiales</taxon>
        <taxon>Nocardiopsidaceae</taxon>
        <taxon>Streptomonospora</taxon>
    </lineage>
</organism>
<name>A0A4P6Q673_9ACTN</name>
<proteinExistence type="predicted"/>
<accession>A0A4P6Q673</accession>
<feature type="compositionally biased region" description="Basic and acidic residues" evidence="1">
    <location>
        <begin position="28"/>
        <end position="37"/>
    </location>
</feature>
<feature type="region of interest" description="Disordered" evidence="1">
    <location>
        <begin position="28"/>
        <end position="78"/>
    </location>
</feature>
<evidence type="ECO:0000313" key="2">
    <source>
        <dbReference type="EMBL" id="QBI56266.1"/>
    </source>
</evidence>
<protein>
    <submittedName>
        <fullName evidence="2">Uncharacterized protein</fullName>
    </submittedName>
</protein>
<gene>
    <name evidence="2" type="ORF">EKD16_22565</name>
</gene>
<keyword evidence="3" id="KW-1185">Reference proteome</keyword>
<dbReference type="KEGG" id="strr:EKD16_22565"/>
<evidence type="ECO:0000256" key="1">
    <source>
        <dbReference type="SAM" id="MobiDB-lite"/>
    </source>
</evidence>
<reference evidence="2 3" key="1">
    <citation type="submission" date="2019-02" db="EMBL/GenBank/DDBJ databases">
        <authorList>
            <person name="Khodamoradi S."/>
            <person name="Hahnke R.L."/>
            <person name="Kaempfer P."/>
            <person name="Schumann P."/>
            <person name="Rohde M."/>
            <person name="Steinert M."/>
            <person name="Luzhetskyy A."/>
            <person name="Wink J."/>
            <person name="Ruckert C."/>
        </authorList>
    </citation>
    <scope>NUCLEOTIDE SEQUENCE [LARGE SCALE GENOMIC DNA]</scope>
    <source>
        <strain evidence="2 3">M2</strain>
    </source>
</reference>